<name>A0A037ZP81_9RHOB</name>
<dbReference type="InterPro" id="IPR004045">
    <property type="entry name" value="Glutathione_S-Trfase_N"/>
</dbReference>
<dbReference type="SUPFAM" id="SSF52833">
    <property type="entry name" value="Thioredoxin-like"/>
    <property type="match status" value="1"/>
</dbReference>
<dbReference type="Pfam" id="PF00043">
    <property type="entry name" value="GST_C"/>
    <property type="match status" value="1"/>
</dbReference>
<dbReference type="PROSITE" id="PS50405">
    <property type="entry name" value="GST_CTER"/>
    <property type="match status" value="1"/>
</dbReference>
<dbReference type="InterPro" id="IPR010987">
    <property type="entry name" value="Glutathione-S-Trfase_C-like"/>
</dbReference>
<dbReference type="SFLD" id="SFLDS00019">
    <property type="entry name" value="Glutathione_Transferase_(cytos"/>
    <property type="match status" value="1"/>
</dbReference>
<dbReference type="CDD" id="cd03046">
    <property type="entry name" value="GST_N_GTT1_like"/>
    <property type="match status" value="1"/>
</dbReference>
<dbReference type="Proteomes" id="UP000026249">
    <property type="component" value="Unassembled WGS sequence"/>
</dbReference>
<dbReference type="SUPFAM" id="SSF47616">
    <property type="entry name" value="GST C-terminal domain-like"/>
    <property type="match status" value="1"/>
</dbReference>
<dbReference type="InterPro" id="IPR036249">
    <property type="entry name" value="Thioredoxin-like_sf"/>
</dbReference>
<feature type="domain" description="GST C-terminal" evidence="2">
    <location>
        <begin position="79"/>
        <end position="198"/>
    </location>
</feature>
<keyword evidence="3" id="KW-0808">Transferase</keyword>
<organism evidence="3 4">
    <name type="scientific">Actibacterium mucosum KCTC 23349</name>
    <dbReference type="NCBI Taxonomy" id="1454373"/>
    <lineage>
        <taxon>Bacteria</taxon>
        <taxon>Pseudomonadati</taxon>
        <taxon>Pseudomonadota</taxon>
        <taxon>Alphaproteobacteria</taxon>
        <taxon>Rhodobacterales</taxon>
        <taxon>Roseobacteraceae</taxon>
        <taxon>Actibacterium</taxon>
    </lineage>
</organism>
<proteinExistence type="predicted"/>
<dbReference type="Gene3D" id="3.40.30.10">
    <property type="entry name" value="Glutaredoxin"/>
    <property type="match status" value="1"/>
</dbReference>
<comment type="caution">
    <text evidence="3">The sequence shown here is derived from an EMBL/GenBank/DDBJ whole genome shotgun (WGS) entry which is preliminary data.</text>
</comment>
<reference evidence="3 4" key="1">
    <citation type="submission" date="2014-03" db="EMBL/GenBank/DDBJ databases">
        <title>Draft Genome Sequence of Actibacterium mucosum KCTC 23349, a Marine Alphaproteobacterium with Complex Ionic Requirements Isolated from Mediterranean Seawater at Malvarrosa Beach, Valencia, Spain.</title>
        <authorList>
            <person name="Arahal D.R."/>
            <person name="Shao Z."/>
            <person name="Lai Q."/>
            <person name="Pujalte M.J."/>
        </authorList>
    </citation>
    <scope>NUCLEOTIDE SEQUENCE [LARGE SCALE GENOMIC DNA]</scope>
    <source>
        <strain evidence="3 4">KCTC 23349</strain>
    </source>
</reference>
<dbReference type="InterPro" id="IPR004046">
    <property type="entry name" value="GST_C"/>
</dbReference>
<evidence type="ECO:0000259" key="1">
    <source>
        <dbReference type="PROSITE" id="PS50404"/>
    </source>
</evidence>
<feature type="domain" description="GST N-terminal" evidence="1">
    <location>
        <begin position="1"/>
        <end position="75"/>
    </location>
</feature>
<gene>
    <name evidence="3" type="ORF">ACMU_02850</name>
</gene>
<dbReference type="OrthoDB" id="9810080at2"/>
<evidence type="ECO:0000313" key="3">
    <source>
        <dbReference type="EMBL" id="KAJ57460.1"/>
    </source>
</evidence>
<dbReference type="STRING" id="1454373.ACMU_02850"/>
<sequence>MYQVYGTILTRTFRVLWVLEEIGQPYELIAVRPQSPEIRAQNPSGKVPAMVADGVTLTDSVAIMTYLADKHGALTYPAGSIERGRQDALTHQILDEMDAVLWTASRHSFILPEDLRTPEVKDSLKWEFSRALQRMTDRLGDGPYLMGETMTIADILLAHCLRWSAGARFPQDQQALLAYRDRMYARPAAVKLLAQAAA</sequence>
<dbReference type="Pfam" id="PF13409">
    <property type="entry name" value="GST_N_2"/>
    <property type="match status" value="1"/>
</dbReference>
<dbReference type="EMBL" id="JFKE01000001">
    <property type="protein sequence ID" value="KAJ57460.1"/>
    <property type="molecule type" value="Genomic_DNA"/>
</dbReference>
<accession>A0A037ZP81</accession>
<dbReference type="PROSITE" id="PS50404">
    <property type="entry name" value="GST_NTER"/>
    <property type="match status" value="1"/>
</dbReference>
<dbReference type="SFLD" id="SFLDG01150">
    <property type="entry name" value="Main.1:_Beta-like"/>
    <property type="match status" value="1"/>
</dbReference>
<protein>
    <submittedName>
        <fullName evidence="3">Glutathione S-transferase</fullName>
    </submittedName>
</protein>
<dbReference type="GO" id="GO:0016740">
    <property type="term" value="F:transferase activity"/>
    <property type="evidence" value="ECO:0007669"/>
    <property type="project" value="UniProtKB-KW"/>
</dbReference>
<dbReference type="InterPro" id="IPR040079">
    <property type="entry name" value="Glutathione_S-Trfase"/>
</dbReference>
<dbReference type="RefSeq" id="WP_035255812.1">
    <property type="nucleotide sequence ID" value="NZ_JFKE01000001.1"/>
</dbReference>
<keyword evidence="4" id="KW-1185">Reference proteome</keyword>
<dbReference type="Gene3D" id="1.20.1050.10">
    <property type="match status" value="1"/>
</dbReference>
<dbReference type="InterPro" id="IPR036282">
    <property type="entry name" value="Glutathione-S-Trfase_C_sf"/>
</dbReference>
<dbReference type="PANTHER" id="PTHR44051:SF8">
    <property type="entry name" value="GLUTATHIONE S-TRANSFERASE GSTA"/>
    <property type="match status" value="1"/>
</dbReference>
<dbReference type="SFLD" id="SFLDG00358">
    <property type="entry name" value="Main_(cytGST)"/>
    <property type="match status" value="1"/>
</dbReference>
<dbReference type="AlphaFoldDB" id="A0A037ZP81"/>
<evidence type="ECO:0000313" key="4">
    <source>
        <dbReference type="Proteomes" id="UP000026249"/>
    </source>
</evidence>
<dbReference type="PANTHER" id="PTHR44051">
    <property type="entry name" value="GLUTATHIONE S-TRANSFERASE-RELATED"/>
    <property type="match status" value="1"/>
</dbReference>
<evidence type="ECO:0000259" key="2">
    <source>
        <dbReference type="PROSITE" id="PS50405"/>
    </source>
</evidence>